<name>A0AAD8MHY1_9APIA</name>
<reference evidence="1" key="1">
    <citation type="submission" date="2023-02" db="EMBL/GenBank/DDBJ databases">
        <title>Genome of toxic invasive species Heracleum sosnowskyi carries increased number of genes despite the absence of recent whole-genome duplications.</title>
        <authorList>
            <person name="Schelkunov M."/>
            <person name="Shtratnikova V."/>
            <person name="Makarenko M."/>
            <person name="Klepikova A."/>
            <person name="Omelchenko D."/>
            <person name="Novikova G."/>
            <person name="Obukhova E."/>
            <person name="Bogdanov V."/>
            <person name="Penin A."/>
            <person name="Logacheva M."/>
        </authorList>
    </citation>
    <scope>NUCLEOTIDE SEQUENCE</scope>
    <source>
        <strain evidence="1">Hsosn_3</strain>
        <tissue evidence="1">Leaf</tissue>
    </source>
</reference>
<evidence type="ECO:0008006" key="3">
    <source>
        <dbReference type="Google" id="ProtNLM"/>
    </source>
</evidence>
<evidence type="ECO:0000313" key="1">
    <source>
        <dbReference type="EMBL" id="KAK1376680.1"/>
    </source>
</evidence>
<gene>
    <name evidence="1" type="ORF">POM88_032873</name>
</gene>
<dbReference type="EMBL" id="JAUIZM010000007">
    <property type="protein sequence ID" value="KAK1376680.1"/>
    <property type="molecule type" value="Genomic_DNA"/>
</dbReference>
<proteinExistence type="predicted"/>
<dbReference type="Proteomes" id="UP001237642">
    <property type="component" value="Unassembled WGS sequence"/>
</dbReference>
<sequence length="149" mass="16711">MEAETSWVSHSFDDIVREGASSIHFQSCDEVSKEVMVSVDSILPDDLLERILAYLPVAICFMDNDSRNEVYLCNPITRHYRKLKEPPGSRLSDYSALALSVNKNPDVDYPLAEIVTGWRGGDESVIRNGVLYLLIYSTGGAFQRTVMDC</sequence>
<keyword evidence="2" id="KW-1185">Reference proteome</keyword>
<reference evidence="1" key="2">
    <citation type="submission" date="2023-05" db="EMBL/GenBank/DDBJ databases">
        <authorList>
            <person name="Schelkunov M.I."/>
        </authorList>
    </citation>
    <scope>NUCLEOTIDE SEQUENCE</scope>
    <source>
        <strain evidence="1">Hsosn_3</strain>
        <tissue evidence="1">Leaf</tissue>
    </source>
</reference>
<dbReference type="AlphaFoldDB" id="A0AAD8MHY1"/>
<protein>
    <recommendedName>
        <fullName evidence="3">F-box domain-containing protein</fullName>
    </recommendedName>
</protein>
<accession>A0AAD8MHY1</accession>
<comment type="caution">
    <text evidence="1">The sequence shown here is derived from an EMBL/GenBank/DDBJ whole genome shotgun (WGS) entry which is preliminary data.</text>
</comment>
<organism evidence="1 2">
    <name type="scientific">Heracleum sosnowskyi</name>
    <dbReference type="NCBI Taxonomy" id="360622"/>
    <lineage>
        <taxon>Eukaryota</taxon>
        <taxon>Viridiplantae</taxon>
        <taxon>Streptophyta</taxon>
        <taxon>Embryophyta</taxon>
        <taxon>Tracheophyta</taxon>
        <taxon>Spermatophyta</taxon>
        <taxon>Magnoliopsida</taxon>
        <taxon>eudicotyledons</taxon>
        <taxon>Gunneridae</taxon>
        <taxon>Pentapetalae</taxon>
        <taxon>asterids</taxon>
        <taxon>campanulids</taxon>
        <taxon>Apiales</taxon>
        <taxon>Apiaceae</taxon>
        <taxon>Apioideae</taxon>
        <taxon>apioid superclade</taxon>
        <taxon>Tordylieae</taxon>
        <taxon>Tordyliinae</taxon>
        <taxon>Heracleum</taxon>
    </lineage>
</organism>
<evidence type="ECO:0000313" key="2">
    <source>
        <dbReference type="Proteomes" id="UP001237642"/>
    </source>
</evidence>